<sequence length="222" mass="24517">MSLLDIVKPNVDTTIASLVDTEFRPDPIAGTLFSRVVSVLSSAYKRHGSIIEQAIVECLKANPRYTVWRVDLFGIHDQAAITVAAAQNNPSSLDSTHLPYIGDAAGSNRIQLDAVVFDNDTGVVSSYEIKRGNGHFDAGKQRSMKREALLSKILLRDHCRQRGFPATDSRAHIVFYYGIRSIPAPLGLIGAELDDHFGMPILSEVETVNAYFRSRLFEIISQ</sequence>
<dbReference type="Proteomes" id="UP001276840">
    <property type="component" value="Unassembled WGS sequence"/>
</dbReference>
<protein>
    <recommendedName>
        <fullName evidence="3">Restriction endonuclease</fullName>
    </recommendedName>
</protein>
<gene>
    <name evidence="1" type="ORF">RFM68_19595</name>
</gene>
<organism evidence="1 2">
    <name type="scientific">Mesorhizobium montanum</name>
    <dbReference type="NCBI Taxonomy" id="3072323"/>
    <lineage>
        <taxon>Bacteria</taxon>
        <taxon>Pseudomonadati</taxon>
        <taxon>Pseudomonadota</taxon>
        <taxon>Alphaproteobacteria</taxon>
        <taxon>Hyphomicrobiales</taxon>
        <taxon>Phyllobacteriaceae</taxon>
        <taxon>Mesorhizobium</taxon>
    </lineage>
</organism>
<accession>A0ABU4ZQN7</accession>
<proteinExistence type="predicted"/>
<evidence type="ECO:0000313" key="1">
    <source>
        <dbReference type="EMBL" id="MDX8526707.1"/>
    </source>
</evidence>
<keyword evidence="2" id="KW-1185">Reference proteome</keyword>
<evidence type="ECO:0000313" key="2">
    <source>
        <dbReference type="Proteomes" id="UP001276840"/>
    </source>
</evidence>
<name>A0ABU4ZQN7_9HYPH</name>
<comment type="caution">
    <text evidence="1">The sequence shown here is derived from an EMBL/GenBank/DDBJ whole genome shotgun (WGS) entry which is preliminary data.</text>
</comment>
<reference evidence="1 2" key="1">
    <citation type="submission" date="2023-08" db="EMBL/GenBank/DDBJ databases">
        <title>Implementing the SeqCode for naming new Mesorhizobium species isolated from Vachellia karroo root nodules.</title>
        <authorList>
            <person name="Van Lill M."/>
        </authorList>
    </citation>
    <scope>NUCLEOTIDE SEQUENCE [LARGE SCALE GENOMIC DNA]</scope>
    <source>
        <strain evidence="1 2">MSK 1335</strain>
    </source>
</reference>
<dbReference type="RefSeq" id="WP_320234657.1">
    <property type="nucleotide sequence ID" value="NZ_JAVIJF010000014.1"/>
</dbReference>
<evidence type="ECO:0008006" key="3">
    <source>
        <dbReference type="Google" id="ProtNLM"/>
    </source>
</evidence>
<dbReference type="EMBL" id="JAVIJF010000014">
    <property type="protein sequence ID" value="MDX8526707.1"/>
    <property type="molecule type" value="Genomic_DNA"/>
</dbReference>